<evidence type="ECO:0000259" key="6">
    <source>
        <dbReference type="PROSITE" id="PS50893"/>
    </source>
</evidence>
<dbReference type="PANTHER" id="PTHR46743">
    <property type="entry name" value="TEICHOIC ACIDS EXPORT ATP-BINDING PROTEIN TAGH"/>
    <property type="match status" value="1"/>
</dbReference>
<keyword evidence="4 7" id="KW-0067">ATP-binding</keyword>
<dbReference type="InterPro" id="IPR003593">
    <property type="entry name" value="AAA+_ATPase"/>
</dbReference>
<gene>
    <name evidence="7" type="ORF">IDH41_05170</name>
</gene>
<dbReference type="InterPro" id="IPR015860">
    <property type="entry name" value="ABC_transpr_TagH-like"/>
</dbReference>
<protein>
    <submittedName>
        <fullName evidence="7">ABC transporter ATP-binding protein</fullName>
    </submittedName>
</protein>
<evidence type="ECO:0000256" key="4">
    <source>
        <dbReference type="ARBA" id="ARBA00022840"/>
    </source>
</evidence>
<dbReference type="InterPro" id="IPR050683">
    <property type="entry name" value="Bact_Polysacc_Export_ATP-bd"/>
</dbReference>
<evidence type="ECO:0000256" key="5">
    <source>
        <dbReference type="ARBA" id="ARBA00022967"/>
    </source>
</evidence>
<dbReference type="Gene3D" id="3.40.50.300">
    <property type="entry name" value="P-loop containing nucleotide triphosphate hydrolases"/>
    <property type="match status" value="1"/>
</dbReference>
<evidence type="ECO:0000256" key="1">
    <source>
        <dbReference type="ARBA" id="ARBA00005417"/>
    </source>
</evidence>
<dbReference type="RefSeq" id="WP_190858919.1">
    <property type="nucleotide sequence ID" value="NZ_JACXIY010000006.1"/>
</dbReference>
<dbReference type="EMBL" id="JACXIY010000006">
    <property type="protein sequence ID" value="MBD2867962.1"/>
    <property type="molecule type" value="Genomic_DNA"/>
</dbReference>
<dbReference type="PANTHER" id="PTHR46743:SF2">
    <property type="entry name" value="TEICHOIC ACIDS EXPORT ATP-BINDING PROTEIN TAGH"/>
    <property type="match status" value="1"/>
</dbReference>
<feature type="domain" description="ABC transporter" evidence="6">
    <location>
        <begin position="9"/>
        <end position="252"/>
    </location>
</feature>
<dbReference type="Proteomes" id="UP000632125">
    <property type="component" value="Unassembled WGS sequence"/>
</dbReference>
<dbReference type="PROSITE" id="PS50893">
    <property type="entry name" value="ABC_TRANSPORTER_2"/>
    <property type="match status" value="1"/>
</dbReference>
<dbReference type="AlphaFoldDB" id="A0A927H517"/>
<evidence type="ECO:0000313" key="8">
    <source>
        <dbReference type="Proteomes" id="UP000632125"/>
    </source>
</evidence>
<evidence type="ECO:0000256" key="3">
    <source>
        <dbReference type="ARBA" id="ARBA00022741"/>
    </source>
</evidence>
<dbReference type="GO" id="GO:0016887">
    <property type="term" value="F:ATP hydrolysis activity"/>
    <property type="evidence" value="ECO:0007669"/>
    <property type="project" value="InterPro"/>
</dbReference>
<evidence type="ECO:0000313" key="7">
    <source>
        <dbReference type="EMBL" id="MBD2867962.1"/>
    </source>
</evidence>
<dbReference type="GO" id="GO:0005524">
    <property type="term" value="F:ATP binding"/>
    <property type="evidence" value="ECO:0007669"/>
    <property type="project" value="UniProtKB-KW"/>
</dbReference>
<name>A0A927H517_9BACL</name>
<dbReference type="GO" id="GO:0016020">
    <property type="term" value="C:membrane"/>
    <property type="evidence" value="ECO:0007669"/>
    <property type="project" value="InterPro"/>
</dbReference>
<keyword evidence="2" id="KW-0813">Transport</keyword>
<proteinExistence type="inferred from homology"/>
<keyword evidence="5" id="KW-1278">Translocase</keyword>
<dbReference type="InterPro" id="IPR003439">
    <property type="entry name" value="ABC_transporter-like_ATP-bd"/>
</dbReference>
<dbReference type="SMART" id="SM00382">
    <property type="entry name" value="AAA"/>
    <property type="match status" value="1"/>
</dbReference>
<dbReference type="SUPFAM" id="SSF52540">
    <property type="entry name" value="P-loop containing nucleoside triphosphate hydrolases"/>
    <property type="match status" value="1"/>
</dbReference>
<accession>A0A927H517</accession>
<comment type="caution">
    <text evidence="7">The sequence shown here is derived from an EMBL/GenBank/DDBJ whole genome shotgun (WGS) entry which is preliminary data.</text>
</comment>
<keyword evidence="8" id="KW-1185">Reference proteome</keyword>
<evidence type="ECO:0000256" key="2">
    <source>
        <dbReference type="ARBA" id="ARBA00022448"/>
    </source>
</evidence>
<dbReference type="InterPro" id="IPR027417">
    <property type="entry name" value="P-loop_NTPase"/>
</dbReference>
<dbReference type="Pfam" id="PF00005">
    <property type="entry name" value="ABC_tran"/>
    <property type="match status" value="1"/>
</dbReference>
<sequence>MDCDNQVVINVKDVTKDFPLIATNRESLKSTLLNMPKKLFNKKMNFIPKHSGLKNISFSLKKGETLGIVGRNGSGKSTLAKLLAGVTYPTTGKIEIDGRVAGLLELGAGFHPELSAKQNIFLNGMLLGLTRKEIELKVDEILSFANLEDRVNQPIRTFSSGMQMRLGYSVATHVEADLLIIDEALAVGDEEFQIKCKAHLNKLRDIGTTMVVITHDMSFIEKHCSTALLIDHGSLILNGTPNEVISKYKNLIE</sequence>
<keyword evidence="3" id="KW-0547">Nucleotide-binding</keyword>
<reference evidence="7" key="1">
    <citation type="submission" date="2020-09" db="EMBL/GenBank/DDBJ databases">
        <title>A novel bacterium of genus Paenibacillus, isolated from South China Sea.</title>
        <authorList>
            <person name="Huang H."/>
            <person name="Mo K."/>
            <person name="Hu Y."/>
        </authorList>
    </citation>
    <scope>NUCLEOTIDE SEQUENCE</scope>
    <source>
        <strain evidence="7">IB182493</strain>
    </source>
</reference>
<comment type="similarity">
    <text evidence="1">Belongs to the ABC transporter superfamily.</text>
</comment>
<organism evidence="7 8">
    <name type="scientific">Paenibacillus arenilitoris</name>
    <dbReference type="NCBI Taxonomy" id="2772299"/>
    <lineage>
        <taxon>Bacteria</taxon>
        <taxon>Bacillati</taxon>
        <taxon>Bacillota</taxon>
        <taxon>Bacilli</taxon>
        <taxon>Bacillales</taxon>
        <taxon>Paenibacillaceae</taxon>
        <taxon>Paenibacillus</taxon>
    </lineage>
</organism>
<dbReference type="GO" id="GO:0140359">
    <property type="term" value="F:ABC-type transporter activity"/>
    <property type="evidence" value="ECO:0007669"/>
    <property type="project" value="InterPro"/>
</dbReference>
<dbReference type="CDD" id="cd03220">
    <property type="entry name" value="ABC_KpsT_Wzt"/>
    <property type="match status" value="1"/>
</dbReference>